<feature type="transmembrane region" description="Helical" evidence="1">
    <location>
        <begin position="248"/>
        <end position="270"/>
    </location>
</feature>
<feature type="transmembrane region" description="Helical" evidence="1">
    <location>
        <begin position="217"/>
        <end position="236"/>
    </location>
</feature>
<feature type="transmembrane region" description="Helical" evidence="1">
    <location>
        <begin position="95"/>
        <end position="116"/>
    </location>
</feature>
<accession>A0A316D919</accession>
<dbReference type="AlphaFoldDB" id="A0A316D919"/>
<name>A0A316D919_9BACL</name>
<evidence type="ECO:0000256" key="1">
    <source>
        <dbReference type="SAM" id="Phobius"/>
    </source>
</evidence>
<feature type="transmembrane region" description="Helical" evidence="1">
    <location>
        <begin position="123"/>
        <end position="139"/>
    </location>
</feature>
<organism evidence="2 3">
    <name type="scientific">Tumebacillus permanentifrigoris</name>
    <dbReference type="NCBI Taxonomy" id="378543"/>
    <lineage>
        <taxon>Bacteria</taxon>
        <taxon>Bacillati</taxon>
        <taxon>Bacillota</taxon>
        <taxon>Bacilli</taxon>
        <taxon>Bacillales</taxon>
        <taxon>Alicyclobacillaceae</taxon>
        <taxon>Tumebacillus</taxon>
    </lineage>
</organism>
<dbReference type="RefSeq" id="WP_109689115.1">
    <property type="nucleotide sequence ID" value="NZ_QGGL01000008.1"/>
</dbReference>
<evidence type="ECO:0000313" key="2">
    <source>
        <dbReference type="EMBL" id="PWK13117.1"/>
    </source>
</evidence>
<sequence>MRALVLGLLASFFFAFTFVLNRAMDIGGGSWVWSASLRYLFMAPMMILLVAMRSQLAPVWQALRARPLLWLGWSFVGFVLFYAPISFAAAFGPGWLVAGTWQITIVCGSLLVPLFGQRIPMKGLLMSLIILLGVALMQVEHAGEISGRDVVLGIVPVVIAAFAYPLGNRKMMGAVAGQLDAYQRVLGMTVASLPFWLLLSVYGIWTDGLPSLAQTGQSAIVAFTSGVLATVIFFTATDLVRSDPAKLAAVEATQAGEVVFAVVGEVLLLSAVMPSLLSWIGMVIVMAGMVLHSYVSIPKRSIAEKAPAL</sequence>
<keyword evidence="1" id="KW-0812">Transmembrane</keyword>
<evidence type="ECO:0000313" key="3">
    <source>
        <dbReference type="Proteomes" id="UP000245634"/>
    </source>
</evidence>
<keyword evidence="3" id="KW-1185">Reference proteome</keyword>
<reference evidence="2 3" key="1">
    <citation type="submission" date="2018-05" db="EMBL/GenBank/DDBJ databases">
        <title>Genomic Encyclopedia of Type Strains, Phase IV (KMG-IV): sequencing the most valuable type-strain genomes for metagenomic binning, comparative biology and taxonomic classification.</title>
        <authorList>
            <person name="Goeker M."/>
        </authorList>
    </citation>
    <scope>NUCLEOTIDE SEQUENCE [LARGE SCALE GENOMIC DNA]</scope>
    <source>
        <strain evidence="2 3">DSM 18773</strain>
    </source>
</reference>
<feature type="transmembrane region" description="Helical" evidence="1">
    <location>
        <begin position="39"/>
        <end position="56"/>
    </location>
</feature>
<feature type="transmembrane region" description="Helical" evidence="1">
    <location>
        <begin position="185"/>
        <end position="205"/>
    </location>
</feature>
<gene>
    <name evidence="2" type="ORF">C7459_108137</name>
</gene>
<keyword evidence="1" id="KW-1133">Transmembrane helix</keyword>
<comment type="caution">
    <text evidence="2">The sequence shown here is derived from an EMBL/GenBank/DDBJ whole genome shotgun (WGS) entry which is preliminary data.</text>
</comment>
<dbReference type="EMBL" id="QGGL01000008">
    <property type="protein sequence ID" value="PWK13117.1"/>
    <property type="molecule type" value="Genomic_DNA"/>
</dbReference>
<dbReference type="OrthoDB" id="3457556at2"/>
<feature type="transmembrane region" description="Helical" evidence="1">
    <location>
        <begin position="145"/>
        <end position="164"/>
    </location>
</feature>
<dbReference type="InterPro" id="IPR032713">
    <property type="entry name" value="EmrE"/>
</dbReference>
<protein>
    <submittedName>
        <fullName evidence="2">Putative multidrug resistance efflux transporter</fullName>
    </submittedName>
</protein>
<feature type="transmembrane region" description="Helical" evidence="1">
    <location>
        <begin position="68"/>
        <end position="89"/>
    </location>
</feature>
<proteinExistence type="predicted"/>
<keyword evidence="1" id="KW-0472">Membrane</keyword>
<dbReference type="Proteomes" id="UP000245634">
    <property type="component" value="Unassembled WGS sequence"/>
</dbReference>
<dbReference type="Pfam" id="PF13536">
    <property type="entry name" value="EmrE"/>
    <property type="match status" value="1"/>
</dbReference>